<evidence type="ECO:0000256" key="3">
    <source>
        <dbReference type="ARBA" id="ARBA00022692"/>
    </source>
</evidence>
<keyword evidence="4 7" id="KW-1133">Transmembrane helix</keyword>
<feature type="region of interest" description="Disordered" evidence="6">
    <location>
        <begin position="32"/>
        <end position="59"/>
    </location>
</feature>
<evidence type="ECO:0000256" key="2">
    <source>
        <dbReference type="ARBA" id="ARBA00022475"/>
    </source>
</evidence>
<feature type="transmembrane region" description="Helical" evidence="7">
    <location>
        <begin position="83"/>
        <end position="109"/>
    </location>
</feature>
<evidence type="ECO:0000256" key="1">
    <source>
        <dbReference type="ARBA" id="ARBA00004651"/>
    </source>
</evidence>
<feature type="transmembrane region" description="Helical" evidence="7">
    <location>
        <begin position="195"/>
        <end position="218"/>
    </location>
</feature>
<name>A0A2T5B813_MYCDI</name>
<gene>
    <name evidence="8" type="ORF">C7449_104194</name>
</gene>
<evidence type="ECO:0000256" key="6">
    <source>
        <dbReference type="SAM" id="MobiDB-lite"/>
    </source>
</evidence>
<comment type="subcellular location">
    <subcellularLocation>
        <location evidence="1">Cell membrane</location>
        <topology evidence="1">Multi-pass membrane protein</topology>
    </subcellularLocation>
</comment>
<dbReference type="RefSeq" id="WP_108002871.1">
    <property type="nucleotide sequence ID" value="NZ_JBHEEX010000013.1"/>
</dbReference>
<keyword evidence="9" id="KW-1185">Reference proteome</keyword>
<organism evidence="8 9">
    <name type="scientific">Mycoplana dimorpha</name>
    <dbReference type="NCBI Taxonomy" id="28320"/>
    <lineage>
        <taxon>Bacteria</taxon>
        <taxon>Pseudomonadati</taxon>
        <taxon>Pseudomonadota</taxon>
        <taxon>Alphaproteobacteria</taxon>
        <taxon>Hyphomicrobiales</taxon>
        <taxon>Rhizobiaceae</taxon>
        <taxon>Mycoplana</taxon>
    </lineage>
</organism>
<feature type="compositionally biased region" description="Basic and acidic residues" evidence="6">
    <location>
        <begin position="36"/>
        <end position="59"/>
    </location>
</feature>
<feature type="transmembrane region" description="Helical" evidence="7">
    <location>
        <begin position="6"/>
        <end position="26"/>
    </location>
</feature>
<reference evidence="8 9" key="1">
    <citation type="submission" date="2018-04" db="EMBL/GenBank/DDBJ databases">
        <title>Genomic Encyclopedia of Type Strains, Phase IV (KMG-IV): sequencing the most valuable type-strain genomes for metagenomic binning, comparative biology and taxonomic classification.</title>
        <authorList>
            <person name="Goeker M."/>
        </authorList>
    </citation>
    <scope>NUCLEOTIDE SEQUENCE [LARGE SCALE GENOMIC DNA]</scope>
    <source>
        <strain evidence="8 9">DSM 7138</strain>
    </source>
</reference>
<dbReference type="Proteomes" id="UP000241247">
    <property type="component" value="Unassembled WGS sequence"/>
</dbReference>
<dbReference type="Pfam" id="PF03631">
    <property type="entry name" value="Virul_fac_BrkB"/>
    <property type="match status" value="1"/>
</dbReference>
<evidence type="ECO:0000313" key="8">
    <source>
        <dbReference type="EMBL" id="PTM95129.1"/>
    </source>
</evidence>
<comment type="caution">
    <text evidence="8">The sequence shown here is derived from an EMBL/GenBank/DDBJ whole genome shotgun (WGS) entry which is preliminary data.</text>
</comment>
<feature type="transmembrane region" description="Helical" evidence="7">
    <location>
        <begin position="269"/>
        <end position="291"/>
    </location>
</feature>
<protein>
    <submittedName>
        <fullName evidence="8">Membrane protein</fullName>
    </submittedName>
</protein>
<evidence type="ECO:0000256" key="5">
    <source>
        <dbReference type="ARBA" id="ARBA00023136"/>
    </source>
</evidence>
<feature type="transmembrane region" description="Helical" evidence="7">
    <location>
        <begin position="303"/>
        <end position="325"/>
    </location>
</feature>
<evidence type="ECO:0000256" key="4">
    <source>
        <dbReference type="ARBA" id="ARBA00022989"/>
    </source>
</evidence>
<keyword evidence="3 7" id="KW-0812">Transmembrane</keyword>
<dbReference type="GO" id="GO:0005886">
    <property type="term" value="C:plasma membrane"/>
    <property type="evidence" value="ECO:0007669"/>
    <property type="project" value="UniProtKB-SubCell"/>
</dbReference>
<feature type="transmembrane region" description="Helical" evidence="7">
    <location>
        <begin position="238"/>
        <end position="257"/>
    </location>
</feature>
<keyword evidence="5 7" id="KW-0472">Membrane</keyword>
<proteinExistence type="predicted"/>
<feature type="region of interest" description="Disordered" evidence="6">
    <location>
        <begin position="333"/>
        <end position="363"/>
    </location>
</feature>
<dbReference type="NCBIfam" id="TIGR00765">
    <property type="entry name" value="yihY_not_rbn"/>
    <property type="match status" value="1"/>
</dbReference>
<evidence type="ECO:0000313" key="9">
    <source>
        <dbReference type="Proteomes" id="UP000241247"/>
    </source>
</evidence>
<dbReference type="PANTHER" id="PTHR30213:SF0">
    <property type="entry name" value="UPF0761 MEMBRANE PROTEIN YIHY"/>
    <property type="match status" value="1"/>
</dbReference>
<dbReference type="AlphaFoldDB" id="A0A2T5B813"/>
<dbReference type="EMBL" id="PZZZ01000004">
    <property type="protein sequence ID" value="PTM95129.1"/>
    <property type="molecule type" value="Genomic_DNA"/>
</dbReference>
<accession>A0A2T5B813</accession>
<dbReference type="OrthoDB" id="9781030at2"/>
<evidence type="ECO:0000256" key="7">
    <source>
        <dbReference type="SAM" id="Phobius"/>
    </source>
</evidence>
<keyword evidence="2" id="KW-1003">Cell membrane</keyword>
<dbReference type="PANTHER" id="PTHR30213">
    <property type="entry name" value="INNER MEMBRANE PROTEIN YHJD"/>
    <property type="match status" value="1"/>
</dbReference>
<dbReference type="InterPro" id="IPR017039">
    <property type="entry name" value="Virul_fac_BrkB"/>
</dbReference>
<feature type="transmembrane region" description="Helical" evidence="7">
    <location>
        <begin position="152"/>
        <end position="175"/>
    </location>
</feature>
<sequence>MSRGQFIINTPAALALVGLGLVAGVLSPRGDAPARTLDKGTDRKTQSASDGRGRHAERPTEIPVPGLLDVFWRTVSSVSDDNVTFVAAGVTFYLLLALFPALAAVVSLYGLLADPADISAHIRDMAGVLPPAAIQIFSDQLQSLIQNRNTTLGFAFLGGLAIALWSAHNGTLAVFQAMNVAYDEKEKRGFIRLNLVALAFTLGAMVSAALMIGALALLPVITSHLSLTPLKESLTLLARWPFLLAMMFLALTAIYRFGPSREPAKVRWITWGATLATFAWLLMTLGFSWYLDNFANYNATYGALGGLIGFMVWMWLSVAVLIVGAEVNAELEHQTERDSTTGPPQPIGERGAFVADDIGKTVD</sequence>